<comment type="caution">
    <text evidence="1">The sequence shown here is derived from an EMBL/GenBank/DDBJ whole genome shotgun (WGS) entry which is preliminary data.</text>
</comment>
<dbReference type="Proteomes" id="UP001396898">
    <property type="component" value="Unassembled WGS sequence"/>
</dbReference>
<name>A0ABR1RFA3_9PEZI</name>
<organism evidence="1 2">
    <name type="scientific">Apiospora marii</name>
    <dbReference type="NCBI Taxonomy" id="335849"/>
    <lineage>
        <taxon>Eukaryota</taxon>
        <taxon>Fungi</taxon>
        <taxon>Dikarya</taxon>
        <taxon>Ascomycota</taxon>
        <taxon>Pezizomycotina</taxon>
        <taxon>Sordariomycetes</taxon>
        <taxon>Xylariomycetidae</taxon>
        <taxon>Amphisphaeriales</taxon>
        <taxon>Apiosporaceae</taxon>
        <taxon>Apiospora</taxon>
    </lineage>
</organism>
<sequence>MGRSPLRHVPDQGGQVVANRMRRLRGVQFRRIEDEPLTGGAVVHHLELVQHPAPRRAHAQAGAEEVPGVAVHHGAGVVAVDHPPHPIGGRRRQLAGRVVVARLVRADAALGPVPAGVVAVEGVRAGGQVVVDVGRAPGGEGQEAVAVGAQVQGALDGADFF</sequence>
<protein>
    <submittedName>
        <fullName evidence="1">Uncharacterized protein</fullName>
    </submittedName>
</protein>
<proteinExistence type="predicted"/>
<gene>
    <name evidence="1" type="ORF">PG991_011691</name>
</gene>
<evidence type="ECO:0000313" key="1">
    <source>
        <dbReference type="EMBL" id="KAK8009140.1"/>
    </source>
</evidence>
<accession>A0ABR1RFA3</accession>
<reference evidence="1 2" key="1">
    <citation type="submission" date="2023-01" db="EMBL/GenBank/DDBJ databases">
        <title>Analysis of 21 Apiospora genomes using comparative genomics revels a genus with tremendous synthesis potential of carbohydrate active enzymes and secondary metabolites.</title>
        <authorList>
            <person name="Sorensen T."/>
        </authorList>
    </citation>
    <scope>NUCLEOTIDE SEQUENCE [LARGE SCALE GENOMIC DNA]</scope>
    <source>
        <strain evidence="1 2">CBS 20057</strain>
    </source>
</reference>
<evidence type="ECO:0000313" key="2">
    <source>
        <dbReference type="Proteomes" id="UP001396898"/>
    </source>
</evidence>
<keyword evidence="2" id="KW-1185">Reference proteome</keyword>
<dbReference type="EMBL" id="JAQQWI010000016">
    <property type="protein sequence ID" value="KAK8009140.1"/>
    <property type="molecule type" value="Genomic_DNA"/>
</dbReference>